<protein>
    <submittedName>
        <fullName evidence="7">ABC-type bacteriocin/lantibiotic exporter</fullName>
    </submittedName>
</protein>
<evidence type="ECO:0000256" key="3">
    <source>
        <dbReference type="ARBA" id="ARBA00022989"/>
    </source>
</evidence>
<dbReference type="RefSeq" id="WP_006284727.1">
    <property type="nucleotide sequence ID" value="NZ_BALG01000031.1"/>
</dbReference>
<feature type="domain" description="Peptidase C39" evidence="6">
    <location>
        <begin position="12"/>
        <end position="136"/>
    </location>
</feature>
<keyword evidence="3 5" id="KW-1133">Transmembrane helix</keyword>
<dbReference type="PROSITE" id="PS50990">
    <property type="entry name" value="PEPTIDASE_C39"/>
    <property type="match status" value="1"/>
</dbReference>
<dbReference type="InterPro" id="IPR005074">
    <property type="entry name" value="Peptidase_C39"/>
</dbReference>
<dbReference type="SUPFAM" id="SSF90123">
    <property type="entry name" value="ABC transporter transmembrane region"/>
    <property type="match status" value="1"/>
</dbReference>
<feature type="transmembrane region" description="Helical" evidence="5">
    <location>
        <begin position="165"/>
        <end position="187"/>
    </location>
</feature>
<dbReference type="EMBL" id="BALG01000031">
    <property type="protein sequence ID" value="GAC41416.1"/>
    <property type="molecule type" value="Genomic_DNA"/>
</dbReference>
<evidence type="ECO:0000313" key="7">
    <source>
        <dbReference type="EMBL" id="GAC41416.1"/>
    </source>
</evidence>
<dbReference type="InterPro" id="IPR036640">
    <property type="entry name" value="ABC1_TM_sf"/>
</dbReference>
<dbReference type="Pfam" id="PF03412">
    <property type="entry name" value="Peptidase_C39"/>
    <property type="match status" value="1"/>
</dbReference>
<dbReference type="GO" id="GO:0005524">
    <property type="term" value="F:ATP binding"/>
    <property type="evidence" value="ECO:0007669"/>
    <property type="project" value="InterPro"/>
</dbReference>
<evidence type="ECO:0000256" key="5">
    <source>
        <dbReference type="SAM" id="Phobius"/>
    </source>
</evidence>
<dbReference type="GO" id="GO:0008233">
    <property type="term" value="F:peptidase activity"/>
    <property type="evidence" value="ECO:0007669"/>
    <property type="project" value="InterPro"/>
</dbReference>
<dbReference type="CDD" id="cd02418">
    <property type="entry name" value="Peptidase_C39B"/>
    <property type="match status" value="1"/>
</dbReference>
<comment type="subcellular location">
    <subcellularLocation>
        <location evidence="1">Cell membrane</location>
        <topology evidence="1">Multi-pass membrane protein</topology>
    </subcellularLocation>
</comment>
<accession>M9LML2</accession>
<evidence type="ECO:0000256" key="2">
    <source>
        <dbReference type="ARBA" id="ARBA00022692"/>
    </source>
</evidence>
<dbReference type="GO" id="GO:0006508">
    <property type="term" value="P:proteolysis"/>
    <property type="evidence" value="ECO:0007669"/>
    <property type="project" value="InterPro"/>
</dbReference>
<evidence type="ECO:0000256" key="1">
    <source>
        <dbReference type="ARBA" id="ARBA00004651"/>
    </source>
</evidence>
<evidence type="ECO:0000259" key="6">
    <source>
        <dbReference type="PROSITE" id="PS50990"/>
    </source>
</evidence>
<reference evidence="7 8" key="1">
    <citation type="submission" date="2012-10" db="EMBL/GenBank/DDBJ databases">
        <title>Draft Genome Sequence of Paenibacillus popilliae ATCC 14706T.</title>
        <authorList>
            <person name="Iiyama K."/>
            <person name="Mori K."/>
            <person name="Mon H."/>
            <person name="Chieda Y."/>
            <person name="Lee J.M."/>
            <person name="Kusakabe T."/>
            <person name="Tashiro K."/>
            <person name="Asano S."/>
            <person name="Yasunaga-Aoki C."/>
            <person name="Shimizu S."/>
        </authorList>
    </citation>
    <scope>NUCLEOTIDE SEQUENCE [LARGE SCALE GENOMIC DNA]</scope>
    <source>
        <strain evidence="7 8">ATCC 14706</strain>
    </source>
</reference>
<comment type="caution">
    <text evidence="7">The sequence shown here is derived from an EMBL/GenBank/DDBJ whole genome shotgun (WGS) entry which is preliminary data.</text>
</comment>
<gene>
    <name evidence="7" type="ORF">PPOP_0766</name>
</gene>
<evidence type="ECO:0000256" key="4">
    <source>
        <dbReference type="ARBA" id="ARBA00023136"/>
    </source>
</evidence>
<keyword evidence="8" id="KW-1185">Reference proteome</keyword>
<name>M9LML2_PAEPP</name>
<evidence type="ECO:0000313" key="8">
    <source>
        <dbReference type="Proteomes" id="UP000029453"/>
    </source>
</evidence>
<proteinExistence type="predicted"/>
<keyword evidence="4 5" id="KW-0472">Membrane</keyword>
<feature type="transmembrane region" description="Helical" evidence="5">
    <location>
        <begin position="199"/>
        <end position="216"/>
    </location>
</feature>
<dbReference type="Proteomes" id="UP000029453">
    <property type="component" value="Unassembled WGS sequence"/>
</dbReference>
<dbReference type="AlphaFoldDB" id="M9LML2"/>
<keyword evidence="2 5" id="KW-0812">Transmembrane</keyword>
<dbReference type="OrthoDB" id="9762778at2"/>
<dbReference type="Gene3D" id="3.90.70.10">
    <property type="entry name" value="Cysteine proteinases"/>
    <property type="match status" value="1"/>
</dbReference>
<dbReference type="Gene3D" id="1.20.1560.10">
    <property type="entry name" value="ABC transporter type 1, transmembrane domain"/>
    <property type="match status" value="1"/>
</dbReference>
<organism evidence="7 8">
    <name type="scientific">Paenibacillus popilliae ATCC 14706</name>
    <dbReference type="NCBI Taxonomy" id="1212764"/>
    <lineage>
        <taxon>Bacteria</taxon>
        <taxon>Bacillati</taxon>
        <taxon>Bacillota</taxon>
        <taxon>Bacilli</taxon>
        <taxon>Bacillales</taxon>
        <taxon>Paenibacillaceae</taxon>
        <taxon>Paenibacillus</taxon>
    </lineage>
</organism>
<dbReference type="GO" id="GO:0005886">
    <property type="term" value="C:plasma membrane"/>
    <property type="evidence" value="ECO:0007669"/>
    <property type="project" value="UniProtKB-SubCell"/>
</dbReference>
<sequence length="219" mass="24657">MNRCKRYICVEQHDSKDCGAACLATISKHYGLQLPLSRIREAAGTDTQGTSAYGLIQAAQKLGFSAKGVQGDQEAFFSPFPLPAIAHIVTDQSLLHYVVIFKITKRQVLLADPAQGIVKCSPEAFFKMWTGVFILLTPAPHFKKRNETEGLFFRFFKLIVPHKKLLFYIFWASILYSFMGIAGAFYVKYLLDEIIPYTLEKMLHIVSIGVIILILFDGL</sequence>